<keyword evidence="2" id="KW-1185">Reference proteome</keyword>
<evidence type="ECO:0000313" key="1">
    <source>
        <dbReference type="EMBL" id="CAG8956399.1"/>
    </source>
</evidence>
<protein>
    <submittedName>
        <fullName evidence="1">Uncharacterized protein</fullName>
    </submittedName>
</protein>
<organism evidence="1 2">
    <name type="scientific">Hymenoscyphus fraxineus</name>
    <dbReference type="NCBI Taxonomy" id="746836"/>
    <lineage>
        <taxon>Eukaryota</taxon>
        <taxon>Fungi</taxon>
        <taxon>Dikarya</taxon>
        <taxon>Ascomycota</taxon>
        <taxon>Pezizomycotina</taxon>
        <taxon>Leotiomycetes</taxon>
        <taxon>Helotiales</taxon>
        <taxon>Helotiaceae</taxon>
        <taxon>Hymenoscyphus</taxon>
    </lineage>
</organism>
<reference evidence="1" key="1">
    <citation type="submission" date="2021-07" db="EMBL/GenBank/DDBJ databases">
        <authorList>
            <person name="Durling M."/>
        </authorList>
    </citation>
    <scope>NUCLEOTIDE SEQUENCE</scope>
</reference>
<dbReference type="EMBL" id="CAJVRL010000070">
    <property type="protein sequence ID" value="CAG8956399.1"/>
    <property type="molecule type" value="Genomic_DNA"/>
</dbReference>
<name>A0A9N9KYX4_9HELO</name>
<evidence type="ECO:0000313" key="2">
    <source>
        <dbReference type="Proteomes" id="UP000696280"/>
    </source>
</evidence>
<dbReference type="Proteomes" id="UP000696280">
    <property type="component" value="Unassembled WGS sequence"/>
</dbReference>
<accession>A0A9N9KYX4</accession>
<sequence length="85" mass="9703">MTRNQAPIPICQVVYLVVAPLPSHIVSANTLTVDDNEVNPVAETQNSFEWEPRHPFTRYTQDDVAEEDELELDAPYDEFLVDSQK</sequence>
<proteinExistence type="predicted"/>
<dbReference type="AlphaFoldDB" id="A0A9N9KYX4"/>
<comment type="caution">
    <text evidence="1">The sequence shown here is derived from an EMBL/GenBank/DDBJ whole genome shotgun (WGS) entry which is preliminary data.</text>
</comment>
<gene>
    <name evidence="1" type="ORF">HYFRA_00003782</name>
</gene>